<evidence type="ECO:0000313" key="2">
    <source>
        <dbReference type="Proteomes" id="UP001595904"/>
    </source>
</evidence>
<name>A0ABV8SMP3_9GAMM</name>
<organism evidence="1 2">
    <name type="scientific">Steroidobacter flavus</name>
    <dbReference type="NCBI Taxonomy" id="1842136"/>
    <lineage>
        <taxon>Bacteria</taxon>
        <taxon>Pseudomonadati</taxon>
        <taxon>Pseudomonadota</taxon>
        <taxon>Gammaproteobacteria</taxon>
        <taxon>Steroidobacterales</taxon>
        <taxon>Steroidobacteraceae</taxon>
        <taxon>Steroidobacter</taxon>
    </lineage>
</organism>
<sequence length="221" mass="24269">MGMHFGLIAAKTSVSELRAAFSETWPELEVVSSAEKFATADDVWSWKNAHERFVSAAEWTKDNQGVEAYVLCQDGPWAVLMDFSFVLPGDDAALEELSVRFGSVVSFIVETAGGCASFCCYESGQLRRMIQNIDGELTSSGSPLPQEVGIAVENYYMKETEQLMRAFGLSPPDDLPIASTSVAIATTDRTDYTQLARNVTDGKAEDSVSSPQATKPWWKLW</sequence>
<accession>A0ABV8SMP3</accession>
<evidence type="ECO:0000313" key="1">
    <source>
        <dbReference type="EMBL" id="MFC4308636.1"/>
    </source>
</evidence>
<gene>
    <name evidence="1" type="ORF">ACFPN2_06030</name>
</gene>
<protein>
    <submittedName>
        <fullName evidence="1">Uncharacterized protein</fullName>
    </submittedName>
</protein>
<dbReference type="EMBL" id="JBHSDU010000003">
    <property type="protein sequence ID" value="MFC4308636.1"/>
    <property type="molecule type" value="Genomic_DNA"/>
</dbReference>
<proteinExistence type="predicted"/>
<comment type="caution">
    <text evidence="1">The sequence shown here is derived from an EMBL/GenBank/DDBJ whole genome shotgun (WGS) entry which is preliminary data.</text>
</comment>
<reference evidence="2" key="1">
    <citation type="journal article" date="2019" name="Int. J. Syst. Evol. Microbiol.">
        <title>The Global Catalogue of Microorganisms (GCM) 10K type strain sequencing project: providing services to taxonomists for standard genome sequencing and annotation.</title>
        <authorList>
            <consortium name="The Broad Institute Genomics Platform"/>
            <consortium name="The Broad Institute Genome Sequencing Center for Infectious Disease"/>
            <person name="Wu L."/>
            <person name="Ma J."/>
        </authorList>
    </citation>
    <scope>NUCLEOTIDE SEQUENCE [LARGE SCALE GENOMIC DNA]</scope>
    <source>
        <strain evidence="2">CGMCC 1.10759</strain>
    </source>
</reference>
<dbReference type="Proteomes" id="UP001595904">
    <property type="component" value="Unassembled WGS sequence"/>
</dbReference>
<keyword evidence="2" id="KW-1185">Reference proteome</keyword>
<dbReference type="RefSeq" id="WP_380595731.1">
    <property type="nucleotide sequence ID" value="NZ_JBHSDU010000003.1"/>
</dbReference>